<evidence type="ECO:0000313" key="3">
    <source>
        <dbReference type="Proteomes" id="UP000746747"/>
    </source>
</evidence>
<sequence length="40" mass="4676">ACNHLSGPPGRDGRIEVWKREESREMKEQLVTKVRPDAWN</sequence>
<protein>
    <submittedName>
        <fullName evidence="2">Uncharacterized protein</fullName>
    </submittedName>
</protein>
<reference evidence="2" key="1">
    <citation type="submission" date="2021-09" db="EMBL/GenBank/DDBJ databases">
        <authorList>
            <consortium name="Pathogen Informatics"/>
        </authorList>
    </citation>
    <scope>NUCLEOTIDE SEQUENCE</scope>
</reference>
<dbReference type="Proteomes" id="UP000746747">
    <property type="component" value="Unassembled WGS sequence"/>
</dbReference>
<evidence type="ECO:0000313" key="2">
    <source>
        <dbReference type="EMBL" id="CAG9531178.1"/>
    </source>
</evidence>
<dbReference type="EMBL" id="CAKAEH010000495">
    <property type="protein sequence ID" value="CAG9531178.1"/>
    <property type="molecule type" value="Genomic_DNA"/>
</dbReference>
<feature type="region of interest" description="Disordered" evidence="1">
    <location>
        <begin position="1"/>
        <end position="40"/>
    </location>
</feature>
<accession>A0A8J2LWB9</accession>
<organism evidence="2 3">
    <name type="scientific">Cercopithifilaria johnstoni</name>
    <dbReference type="NCBI Taxonomy" id="2874296"/>
    <lineage>
        <taxon>Eukaryota</taxon>
        <taxon>Metazoa</taxon>
        <taxon>Ecdysozoa</taxon>
        <taxon>Nematoda</taxon>
        <taxon>Chromadorea</taxon>
        <taxon>Rhabditida</taxon>
        <taxon>Spirurina</taxon>
        <taxon>Spiruromorpha</taxon>
        <taxon>Filarioidea</taxon>
        <taxon>Onchocercidae</taxon>
        <taxon>Cercopithifilaria</taxon>
    </lineage>
</organism>
<evidence type="ECO:0000256" key="1">
    <source>
        <dbReference type="SAM" id="MobiDB-lite"/>
    </source>
</evidence>
<feature type="compositionally biased region" description="Basic and acidic residues" evidence="1">
    <location>
        <begin position="11"/>
        <end position="40"/>
    </location>
</feature>
<dbReference type="AlphaFoldDB" id="A0A8J2LWB9"/>
<gene>
    <name evidence="2" type="ORF">CJOHNSTONI_LOCUS1599</name>
</gene>
<proteinExistence type="predicted"/>
<feature type="non-terminal residue" evidence="2">
    <location>
        <position position="1"/>
    </location>
</feature>
<comment type="caution">
    <text evidence="2">The sequence shown here is derived from an EMBL/GenBank/DDBJ whole genome shotgun (WGS) entry which is preliminary data.</text>
</comment>
<name>A0A8J2LWB9_9BILA</name>
<keyword evidence="3" id="KW-1185">Reference proteome</keyword>